<proteinExistence type="predicted"/>
<name>A0AAD3XRG3_NEPGR</name>
<keyword evidence="5" id="KW-0460">Magnesium</keyword>
<keyword evidence="8" id="KW-0406">Ion transport</keyword>
<keyword evidence="4" id="KW-0812">Transmembrane</keyword>
<evidence type="ECO:0000256" key="7">
    <source>
        <dbReference type="ARBA" id="ARBA00022989"/>
    </source>
</evidence>
<dbReference type="Pfam" id="PF03030">
    <property type="entry name" value="H_PPase"/>
    <property type="match status" value="1"/>
</dbReference>
<protein>
    <recommendedName>
        <fullName evidence="2">H(+)-exporting diphosphatase</fullName>
        <ecNumber evidence="2">7.1.3.1</ecNumber>
    </recommendedName>
</protein>
<dbReference type="GO" id="GO:0012505">
    <property type="term" value="C:endomembrane system"/>
    <property type="evidence" value="ECO:0007669"/>
    <property type="project" value="UniProtKB-SubCell"/>
</dbReference>
<organism evidence="10 11">
    <name type="scientific">Nepenthes gracilis</name>
    <name type="common">Slender pitcher plant</name>
    <dbReference type="NCBI Taxonomy" id="150966"/>
    <lineage>
        <taxon>Eukaryota</taxon>
        <taxon>Viridiplantae</taxon>
        <taxon>Streptophyta</taxon>
        <taxon>Embryophyta</taxon>
        <taxon>Tracheophyta</taxon>
        <taxon>Spermatophyta</taxon>
        <taxon>Magnoliopsida</taxon>
        <taxon>eudicotyledons</taxon>
        <taxon>Gunneridae</taxon>
        <taxon>Pentapetalae</taxon>
        <taxon>Caryophyllales</taxon>
        <taxon>Nepenthaceae</taxon>
        <taxon>Nepenthes</taxon>
    </lineage>
</organism>
<evidence type="ECO:0000256" key="6">
    <source>
        <dbReference type="ARBA" id="ARBA00022967"/>
    </source>
</evidence>
<reference evidence="10" key="1">
    <citation type="submission" date="2023-05" db="EMBL/GenBank/DDBJ databases">
        <title>Nepenthes gracilis genome sequencing.</title>
        <authorList>
            <person name="Fukushima K."/>
        </authorList>
    </citation>
    <scope>NUCLEOTIDE SEQUENCE</scope>
    <source>
        <strain evidence="10">SING2019-196</strain>
    </source>
</reference>
<dbReference type="InterPro" id="IPR004131">
    <property type="entry name" value="PPase-energised_H-pump"/>
</dbReference>
<evidence type="ECO:0000256" key="1">
    <source>
        <dbReference type="ARBA" id="ARBA00004127"/>
    </source>
</evidence>
<keyword evidence="9" id="KW-0472">Membrane</keyword>
<keyword evidence="11" id="KW-1185">Reference proteome</keyword>
<comment type="subcellular location">
    <subcellularLocation>
        <location evidence="1">Endomembrane system</location>
        <topology evidence="1">Multi-pass membrane protein</topology>
    </subcellularLocation>
</comment>
<dbReference type="AlphaFoldDB" id="A0AAD3XRG3"/>
<dbReference type="GO" id="GO:0004427">
    <property type="term" value="F:inorganic diphosphate phosphatase activity"/>
    <property type="evidence" value="ECO:0007669"/>
    <property type="project" value="InterPro"/>
</dbReference>
<gene>
    <name evidence="10" type="ORF">Nepgr_016598</name>
</gene>
<keyword evidence="6" id="KW-1278">Translocase</keyword>
<evidence type="ECO:0000256" key="9">
    <source>
        <dbReference type="ARBA" id="ARBA00023136"/>
    </source>
</evidence>
<evidence type="ECO:0000256" key="3">
    <source>
        <dbReference type="ARBA" id="ARBA00022448"/>
    </source>
</evidence>
<dbReference type="PANTHER" id="PTHR31998">
    <property type="entry name" value="K(+)-INSENSITIVE PYROPHOSPHATE-ENERGIZED PROTON PUMP"/>
    <property type="match status" value="1"/>
</dbReference>
<dbReference type="EC" id="7.1.3.1" evidence="2"/>
<comment type="caution">
    <text evidence="10">The sequence shown here is derived from an EMBL/GenBank/DDBJ whole genome shotgun (WGS) entry which is preliminary data.</text>
</comment>
<evidence type="ECO:0000256" key="5">
    <source>
        <dbReference type="ARBA" id="ARBA00022842"/>
    </source>
</evidence>
<accession>A0AAD3XRG3</accession>
<keyword evidence="7" id="KW-1133">Transmembrane helix</keyword>
<keyword evidence="3" id="KW-0813">Transport</keyword>
<dbReference type="GO" id="GO:0009678">
    <property type="term" value="F:diphosphate hydrolysis-driven proton transmembrane transporter activity"/>
    <property type="evidence" value="ECO:0007669"/>
    <property type="project" value="UniProtKB-EC"/>
</dbReference>
<dbReference type="EMBL" id="BSYO01000014">
    <property type="protein sequence ID" value="GMH14757.1"/>
    <property type="molecule type" value="Genomic_DNA"/>
</dbReference>
<dbReference type="GO" id="GO:0016020">
    <property type="term" value="C:membrane"/>
    <property type="evidence" value="ECO:0007669"/>
    <property type="project" value="InterPro"/>
</dbReference>
<evidence type="ECO:0000256" key="8">
    <source>
        <dbReference type="ARBA" id="ARBA00023065"/>
    </source>
</evidence>
<evidence type="ECO:0000313" key="10">
    <source>
        <dbReference type="EMBL" id="GMH14757.1"/>
    </source>
</evidence>
<dbReference type="Proteomes" id="UP001279734">
    <property type="component" value="Unassembled WGS sequence"/>
</dbReference>
<evidence type="ECO:0000256" key="2">
    <source>
        <dbReference type="ARBA" id="ARBA00013242"/>
    </source>
</evidence>
<sequence length="142" mass="15284">MFRIKNEGLGLAAIEANRVSPNESPVFAIILGGIYPKAAAIGADDVNHFIRNILKDDLRNPVFIADKVGDNVRCIASNRGSYATPSSAALLVASISSIGVSYALTTLMYTPLANFVDTLVRLLTTLFATDFCAINHQINQQQ</sequence>
<evidence type="ECO:0000313" key="11">
    <source>
        <dbReference type="Proteomes" id="UP001279734"/>
    </source>
</evidence>
<evidence type="ECO:0000256" key="4">
    <source>
        <dbReference type="ARBA" id="ARBA00022692"/>
    </source>
</evidence>